<gene>
    <name evidence="2" type="ORF">DWB68_10615</name>
</gene>
<protein>
    <submittedName>
        <fullName evidence="2">DUF2516 family protein</fullName>
    </submittedName>
</protein>
<evidence type="ECO:0000313" key="3">
    <source>
        <dbReference type="Proteomes" id="UP000265419"/>
    </source>
</evidence>
<organism evidence="2 3">
    <name type="scientific">Galactobacter valiniphilus</name>
    <dbReference type="NCBI Taxonomy" id="2676122"/>
    <lineage>
        <taxon>Bacteria</taxon>
        <taxon>Bacillati</taxon>
        <taxon>Actinomycetota</taxon>
        <taxon>Actinomycetes</taxon>
        <taxon>Micrococcales</taxon>
        <taxon>Micrococcaceae</taxon>
        <taxon>Galactobacter</taxon>
    </lineage>
</organism>
<comment type="caution">
    <text evidence="2">The sequence shown here is derived from an EMBL/GenBank/DDBJ whole genome shotgun (WGS) entry which is preliminary data.</text>
</comment>
<dbReference type="Pfam" id="PF10724">
    <property type="entry name" value="DUF2516"/>
    <property type="match status" value="1"/>
</dbReference>
<reference evidence="2 3" key="1">
    <citation type="submission" date="2018-07" db="EMBL/GenBank/DDBJ databases">
        <title>Arthrobacter sp. nov., isolated from raw cow's milk with high bacterial count.</title>
        <authorList>
            <person name="Hahne J."/>
            <person name="Isele D."/>
            <person name="Lipski A."/>
        </authorList>
    </citation>
    <scope>NUCLEOTIDE SEQUENCE [LARGE SCALE GENOMIC DNA]</scope>
    <source>
        <strain evidence="2 3">JZ R-35</strain>
    </source>
</reference>
<accession>A0A399JBD7</accession>
<feature type="transmembrane region" description="Helical" evidence="1">
    <location>
        <begin position="6"/>
        <end position="27"/>
    </location>
</feature>
<keyword evidence="1" id="KW-0812">Transmembrane</keyword>
<keyword evidence="1" id="KW-1133">Transmembrane helix</keyword>
<dbReference type="AlphaFoldDB" id="A0A399JBD7"/>
<evidence type="ECO:0000313" key="2">
    <source>
        <dbReference type="EMBL" id="RII41847.1"/>
    </source>
</evidence>
<feature type="transmembrane region" description="Helical" evidence="1">
    <location>
        <begin position="47"/>
        <end position="65"/>
    </location>
</feature>
<keyword evidence="1" id="KW-0472">Membrane</keyword>
<name>A0A399JBD7_9MICC</name>
<dbReference type="Proteomes" id="UP000265419">
    <property type="component" value="Unassembled WGS sequence"/>
</dbReference>
<evidence type="ECO:0000256" key="1">
    <source>
        <dbReference type="SAM" id="Phobius"/>
    </source>
</evidence>
<dbReference type="InterPro" id="IPR019662">
    <property type="entry name" value="DUF2516"/>
</dbReference>
<dbReference type="EMBL" id="QQXK01000020">
    <property type="protein sequence ID" value="RII41847.1"/>
    <property type="molecule type" value="Genomic_DNA"/>
</dbReference>
<proteinExistence type="predicted"/>
<sequence length="99" mass="10209">MIAQIASFWLYMAAGVVVAVISVWALVDCLRRPAANFPAMGKLSKPAWMGITGVAAIVSAVGVIFMSPSSIFMIAAAVGAGVYLADVKPAVSGKGSSWY</sequence>
<keyword evidence="3" id="KW-1185">Reference proteome</keyword>